<feature type="domain" description="O-methyltransferase C-terminal" evidence="4">
    <location>
        <begin position="116"/>
        <end position="322"/>
    </location>
</feature>
<dbReference type="RefSeq" id="WP_171078755.1">
    <property type="nucleotide sequence ID" value="NZ_BNBU01000003.1"/>
</dbReference>
<dbReference type="InterPro" id="IPR001077">
    <property type="entry name" value="COMT_C"/>
</dbReference>
<dbReference type="InterPro" id="IPR016461">
    <property type="entry name" value="COMT-like"/>
</dbReference>
<dbReference type="PANTHER" id="PTHR43712">
    <property type="entry name" value="PUTATIVE (AFU_ORTHOLOGUE AFUA_4G14580)-RELATED"/>
    <property type="match status" value="1"/>
</dbReference>
<dbReference type="GO" id="GO:0046983">
    <property type="term" value="F:protein dimerization activity"/>
    <property type="evidence" value="ECO:0007669"/>
    <property type="project" value="InterPro"/>
</dbReference>
<keyword evidence="2 6" id="KW-0808">Transferase</keyword>
<dbReference type="InterPro" id="IPR036388">
    <property type="entry name" value="WH-like_DNA-bd_sf"/>
</dbReference>
<accession>A0A7Y7B160</accession>
<dbReference type="Pfam" id="PF08100">
    <property type="entry name" value="Dimerisation"/>
    <property type="match status" value="1"/>
</dbReference>
<dbReference type="PIRSF" id="PIRSF005739">
    <property type="entry name" value="O-mtase"/>
    <property type="match status" value="1"/>
</dbReference>
<comment type="caution">
    <text evidence="6">The sequence shown here is derived from an EMBL/GenBank/DDBJ whole genome shotgun (WGS) entry which is preliminary data.</text>
</comment>
<reference evidence="6 7" key="1">
    <citation type="submission" date="2020-04" db="EMBL/GenBank/DDBJ databases">
        <title>Draft Genome Sequence of Streptomyces morookaense DSM 40503, an 8-azaguanine-producing strain.</title>
        <authorList>
            <person name="Qi J."/>
            <person name="Gao J.-M."/>
        </authorList>
    </citation>
    <scope>NUCLEOTIDE SEQUENCE [LARGE SCALE GENOMIC DNA]</scope>
    <source>
        <strain evidence="6 7">DSM 40503</strain>
    </source>
</reference>
<evidence type="ECO:0000256" key="3">
    <source>
        <dbReference type="ARBA" id="ARBA00022691"/>
    </source>
</evidence>
<keyword evidence="3" id="KW-0949">S-adenosyl-L-methionine</keyword>
<sequence length="350" mass="37934">MTVNSGRPDPRAATRLRELGMSLGFAGALRAAVRLHVPDAIGDKPCTAEELAPRIGAHAGTLERLLRALSVHGVLEELDERRFGHTELSRLLREDEPGGMRFIVLWATAPWTWEAWPRLEEAVRTGENVFEPLYGRDFFGYLAEDDPEAAQTFDRAMTQSSRITSAPVADALDLTGVTGVVDIGGGQGHLLRTLMKRHPAVHGTLFDLPTVVPGALEGLRELERAGRCTITGGDCRETLPDGLDLYIFKNVLEWDDESTLAALRNVVTHGGPGARVSLVQNLIEDSSEIKVTTAMDLFLLLNVGGKKHTAAGLAALFDRAGLRFDGYRPVPGTSLHVVEGGVPRPGEERA</sequence>
<dbReference type="InterPro" id="IPR012967">
    <property type="entry name" value="COMT_dimerisation"/>
</dbReference>
<evidence type="ECO:0000256" key="2">
    <source>
        <dbReference type="ARBA" id="ARBA00022679"/>
    </source>
</evidence>
<dbReference type="SUPFAM" id="SSF46785">
    <property type="entry name" value="Winged helix' DNA-binding domain"/>
    <property type="match status" value="1"/>
</dbReference>
<evidence type="ECO:0000256" key="1">
    <source>
        <dbReference type="ARBA" id="ARBA00022603"/>
    </source>
</evidence>
<dbReference type="Proteomes" id="UP000587462">
    <property type="component" value="Unassembled WGS sequence"/>
</dbReference>
<dbReference type="InterPro" id="IPR036390">
    <property type="entry name" value="WH_DNA-bd_sf"/>
</dbReference>
<dbReference type="Gene3D" id="3.40.50.150">
    <property type="entry name" value="Vaccinia Virus protein VP39"/>
    <property type="match status" value="1"/>
</dbReference>
<dbReference type="GO" id="GO:0008171">
    <property type="term" value="F:O-methyltransferase activity"/>
    <property type="evidence" value="ECO:0007669"/>
    <property type="project" value="InterPro"/>
</dbReference>
<dbReference type="GO" id="GO:0032259">
    <property type="term" value="P:methylation"/>
    <property type="evidence" value="ECO:0007669"/>
    <property type="project" value="UniProtKB-KW"/>
</dbReference>
<evidence type="ECO:0000259" key="5">
    <source>
        <dbReference type="Pfam" id="PF08100"/>
    </source>
</evidence>
<dbReference type="SUPFAM" id="SSF53335">
    <property type="entry name" value="S-adenosyl-L-methionine-dependent methyltransferases"/>
    <property type="match status" value="1"/>
</dbReference>
<evidence type="ECO:0000313" key="6">
    <source>
        <dbReference type="EMBL" id="NVK76960.1"/>
    </source>
</evidence>
<evidence type="ECO:0000313" key="7">
    <source>
        <dbReference type="Proteomes" id="UP000587462"/>
    </source>
</evidence>
<proteinExistence type="predicted"/>
<dbReference type="PROSITE" id="PS51683">
    <property type="entry name" value="SAM_OMT_II"/>
    <property type="match status" value="1"/>
</dbReference>
<dbReference type="Gene3D" id="1.10.287.1350">
    <property type="match status" value="1"/>
</dbReference>
<dbReference type="Pfam" id="PF00891">
    <property type="entry name" value="Methyltransf_2"/>
    <property type="match status" value="1"/>
</dbReference>
<keyword evidence="7" id="KW-1185">Reference proteome</keyword>
<feature type="domain" description="O-methyltransferase dimerisation" evidence="5">
    <location>
        <begin position="28"/>
        <end position="92"/>
    </location>
</feature>
<evidence type="ECO:0000259" key="4">
    <source>
        <dbReference type="Pfam" id="PF00891"/>
    </source>
</evidence>
<name>A0A7Y7B160_STRMO</name>
<organism evidence="6 7">
    <name type="scientific">Streptomyces morookaense</name>
    <name type="common">Streptoverticillium morookaense</name>
    <dbReference type="NCBI Taxonomy" id="1970"/>
    <lineage>
        <taxon>Bacteria</taxon>
        <taxon>Bacillati</taxon>
        <taxon>Actinomycetota</taxon>
        <taxon>Actinomycetes</taxon>
        <taxon>Kitasatosporales</taxon>
        <taxon>Streptomycetaceae</taxon>
        <taxon>Streptomyces</taxon>
    </lineage>
</organism>
<dbReference type="Gene3D" id="1.10.10.10">
    <property type="entry name" value="Winged helix-like DNA-binding domain superfamily/Winged helix DNA-binding domain"/>
    <property type="match status" value="1"/>
</dbReference>
<dbReference type="CDD" id="cd02440">
    <property type="entry name" value="AdoMet_MTases"/>
    <property type="match status" value="1"/>
</dbReference>
<dbReference type="InterPro" id="IPR029063">
    <property type="entry name" value="SAM-dependent_MTases_sf"/>
</dbReference>
<dbReference type="AlphaFoldDB" id="A0A7Y7B160"/>
<dbReference type="EMBL" id="JABBXF010000008">
    <property type="protein sequence ID" value="NVK76960.1"/>
    <property type="molecule type" value="Genomic_DNA"/>
</dbReference>
<dbReference type="PANTHER" id="PTHR43712:SF2">
    <property type="entry name" value="O-METHYLTRANSFERASE CICE"/>
    <property type="match status" value="1"/>
</dbReference>
<protein>
    <submittedName>
        <fullName evidence="6">Methyltransferase</fullName>
    </submittedName>
</protein>
<gene>
    <name evidence="6" type="ORF">HG542_04735</name>
</gene>
<keyword evidence="1 6" id="KW-0489">Methyltransferase</keyword>